<reference evidence="2" key="1">
    <citation type="submission" date="2020-07" db="EMBL/GenBank/DDBJ databases">
        <title>Genome sequence and genetic diversity analysis of an under-domesticated orphan crop, white fonio (Digitaria exilis).</title>
        <authorList>
            <person name="Bennetzen J.L."/>
            <person name="Chen S."/>
            <person name="Ma X."/>
            <person name="Wang X."/>
            <person name="Yssel A.E.J."/>
            <person name="Chaluvadi S.R."/>
            <person name="Johnson M."/>
            <person name="Gangashetty P."/>
            <person name="Hamidou F."/>
            <person name="Sanogo M.D."/>
            <person name="Zwaenepoel A."/>
            <person name="Wallace J."/>
            <person name="Van De Peer Y."/>
            <person name="Van Deynze A."/>
        </authorList>
    </citation>
    <scope>NUCLEOTIDE SEQUENCE</scope>
    <source>
        <tissue evidence="2">Leaves</tissue>
    </source>
</reference>
<evidence type="ECO:0000313" key="2">
    <source>
        <dbReference type="EMBL" id="KAF8725529.1"/>
    </source>
</evidence>
<feature type="transmembrane region" description="Helical" evidence="1">
    <location>
        <begin position="6"/>
        <end position="31"/>
    </location>
</feature>
<sequence length="70" mass="8242">MQFQCTRFVILMVLLVLAIFCVAVFVSSFIIHTHHMRKVFFSWLCTAFITDTRNLQANSGIPSRQMTWTW</sequence>
<keyword evidence="3" id="KW-1185">Reference proteome</keyword>
<protein>
    <submittedName>
        <fullName evidence="2">Uncharacterized protein</fullName>
    </submittedName>
</protein>
<evidence type="ECO:0000313" key="3">
    <source>
        <dbReference type="Proteomes" id="UP000636709"/>
    </source>
</evidence>
<gene>
    <name evidence="2" type="ORF">HU200_020060</name>
</gene>
<evidence type="ECO:0000256" key="1">
    <source>
        <dbReference type="SAM" id="Phobius"/>
    </source>
</evidence>
<name>A0A835F1E1_9POAL</name>
<organism evidence="2 3">
    <name type="scientific">Digitaria exilis</name>
    <dbReference type="NCBI Taxonomy" id="1010633"/>
    <lineage>
        <taxon>Eukaryota</taxon>
        <taxon>Viridiplantae</taxon>
        <taxon>Streptophyta</taxon>
        <taxon>Embryophyta</taxon>
        <taxon>Tracheophyta</taxon>
        <taxon>Spermatophyta</taxon>
        <taxon>Magnoliopsida</taxon>
        <taxon>Liliopsida</taxon>
        <taxon>Poales</taxon>
        <taxon>Poaceae</taxon>
        <taxon>PACMAD clade</taxon>
        <taxon>Panicoideae</taxon>
        <taxon>Panicodae</taxon>
        <taxon>Paniceae</taxon>
        <taxon>Anthephorinae</taxon>
        <taxon>Digitaria</taxon>
    </lineage>
</organism>
<keyword evidence="1" id="KW-1133">Transmembrane helix</keyword>
<keyword evidence="1" id="KW-0472">Membrane</keyword>
<proteinExistence type="predicted"/>
<accession>A0A835F1E1</accession>
<dbReference type="EMBL" id="JACEFO010001653">
    <property type="protein sequence ID" value="KAF8725529.1"/>
    <property type="molecule type" value="Genomic_DNA"/>
</dbReference>
<dbReference type="Proteomes" id="UP000636709">
    <property type="component" value="Unassembled WGS sequence"/>
</dbReference>
<keyword evidence="1" id="KW-0812">Transmembrane</keyword>
<comment type="caution">
    <text evidence="2">The sequence shown here is derived from an EMBL/GenBank/DDBJ whole genome shotgun (WGS) entry which is preliminary data.</text>
</comment>
<dbReference type="AlphaFoldDB" id="A0A835F1E1"/>
<dbReference type="OrthoDB" id="409725at2759"/>